<keyword evidence="6 10" id="KW-0560">Oxidoreductase</keyword>
<evidence type="ECO:0000256" key="3">
    <source>
        <dbReference type="ARBA" id="ARBA00022692"/>
    </source>
</evidence>
<evidence type="ECO:0000256" key="6">
    <source>
        <dbReference type="ARBA" id="ARBA00023002"/>
    </source>
</evidence>
<keyword evidence="5" id="KW-1133">Transmembrane helix</keyword>
<dbReference type="Pfam" id="PF00067">
    <property type="entry name" value="p450"/>
    <property type="match status" value="1"/>
</dbReference>
<evidence type="ECO:0000313" key="12">
    <source>
        <dbReference type="Proteomes" id="UP000326396"/>
    </source>
</evidence>
<evidence type="ECO:0000256" key="8">
    <source>
        <dbReference type="ARBA" id="ARBA00023136"/>
    </source>
</evidence>
<evidence type="ECO:0000256" key="2">
    <source>
        <dbReference type="ARBA" id="ARBA00010617"/>
    </source>
</evidence>
<sequence length="181" mass="20621">MSEIARNVRVMQKLQTEIRNRTKTKQKLDATDVAKMTYLKMVVKETLRLHPPAPLLIPHECMSQCQVGGYDVYPGTSALINAWGIGRDPTVWGENAGEFYPERFEKFEVDFEMVPFGAGRRSCPAMNTAPATVEFLIANLVCWFDWEVPNGVKNEDLNMEDVGTLILRKKLPLCLVPWKFN</sequence>
<gene>
    <name evidence="11" type="ORF">E3N88_13240</name>
</gene>
<evidence type="ECO:0000256" key="7">
    <source>
        <dbReference type="ARBA" id="ARBA00023004"/>
    </source>
</evidence>
<dbReference type="InterPro" id="IPR017972">
    <property type="entry name" value="Cyt_P450_CS"/>
</dbReference>
<protein>
    <recommendedName>
        <fullName evidence="13">Cytochrome P450</fullName>
    </recommendedName>
</protein>
<keyword evidence="10" id="KW-0503">Monooxygenase</keyword>
<dbReference type="PANTHER" id="PTHR47956">
    <property type="entry name" value="CYTOCHROME P450 71B11-RELATED"/>
    <property type="match status" value="1"/>
</dbReference>
<reference evidence="11 12" key="1">
    <citation type="submission" date="2019-05" db="EMBL/GenBank/DDBJ databases">
        <title>Mikania micrantha, genome provides insights into the molecular mechanism of rapid growth.</title>
        <authorList>
            <person name="Liu B."/>
        </authorList>
    </citation>
    <scope>NUCLEOTIDE SEQUENCE [LARGE SCALE GENOMIC DNA]</scope>
    <source>
        <strain evidence="11">NLD-2019</strain>
        <tissue evidence="11">Leaf</tissue>
    </source>
</reference>
<dbReference type="PANTHER" id="PTHR47956:SF28">
    <property type="entry name" value="EUPATOLIDE SYNTHASE"/>
    <property type="match status" value="1"/>
</dbReference>
<feature type="binding site" description="axial binding residue" evidence="9">
    <location>
        <position position="123"/>
    </location>
    <ligand>
        <name>heme</name>
        <dbReference type="ChEBI" id="CHEBI:30413"/>
    </ligand>
    <ligandPart>
        <name>Fe</name>
        <dbReference type="ChEBI" id="CHEBI:18248"/>
    </ligandPart>
</feature>
<dbReference type="PRINTS" id="PR00465">
    <property type="entry name" value="EP450IV"/>
</dbReference>
<dbReference type="InterPro" id="IPR001128">
    <property type="entry name" value="Cyt_P450"/>
</dbReference>
<comment type="subcellular location">
    <subcellularLocation>
        <location evidence="1">Membrane</location>
        <topology evidence="1">Single-pass membrane protein</topology>
    </subcellularLocation>
</comment>
<comment type="cofactor">
    <cofactor evidence="9">
        <name>heme</name>
        <dbReference type="ChEBI" id="CHEBI:30413"/>
    </cofactor>
</comment>
<dbReference type="InterPro" id="IPR002403">
    <property type="entry name" value="Cyt_P450_E_grp-IV"/>
</dbReference>
<dbReference type="GO" id="GO:0020037">
    <property type="term" value="F:heme binding"/>
    <property type="evidence" value="ECO:0007669"/>
    <property type="project" value="InterPro"/>
</dbReference>
<dbReference type="Proteomes" id="UP000326396">
    <property type="component" value="Linkage Group LG14"/>
</dbReference>
<evidence type="ECO:0008006" key="13">
    <source>
        <dbReference type="Google" id="ProtNLM"/>
    </source>
</evidence>
<dbReference type="InterPro" id="IPR050193">
    <property type="entry name" value="Cytochrome_P450_71"/>
</dbReference>
<comment type="caution">
    <text evidence="11">The sequence shown here is derived from an EMBL/GenBank/DDBJ whole genome shotgun (WGS) entry which is preliminary data.</text>
</comment>
<dbReference type="GO" id="GO:0016020">
    <property type="term" value="C:membrane"/>
    <property type="evidence" value="ECO:0007669"/>
    <property type="project" value="UniProtKB-SubCell"/>
</dbReference>
<evidence type="ECO:0000256" key="4">
    <source>
        <dbReference type="ARBA" id="ARBA00022723"/>
    </source>
</evidence>
<dbReference type="OrthoDB" id="2789670at2759"/>
<dbReference type="GO" id="GO:0004497">
    <property type="term" value="F:monooxygenase activity"/>
    <property type="evidence" value="ECO:0007669"/>
    <property type="project" value="UniProtKB-KW"/>
</dbReference>
<name>A0A5N6P7T8_9ASTR</name>
<dbReference type="AlphaFoldDB" id="A0A5N6P7T8"/>
<keyword evidence="7 9" id="KW-0408">Iron</keyword>
<evidence type="ECO:0000313" key="11">
    <source>
        <dbReference type="EMBL" id="KAD5961767.1"/>
    </source>
</evidence>
<evidence type="ECO:0000256" key="10">
    <source>
        <dbReference type="RuleBase" id="RU000461"/>
    </source>
</evidence>
<dbReference type="PRINTS" id="PR00385">
    <property type="entry name" value="P450"/>
</dbReference>
<evidence type="ECO:0000256" key="9">
    <source>
        <dbReference type="PIRSR" id="PIRSR602403-1"/>
    </source>
</evidence>
<organism evidence="11 12">
    <name type="scientific">Mikania micrantha</name>
    <name type="common">bitter vine</name>
    <dbReference type="NCBI Taxonomy" id="192012"/>
    <lineage>
        <taxon>Eukaryota</taxon>
        <taxon>Viridiplantae</taxon>
        <taxon>Streptophyta</taxon>
        <taxon>Embryophyta</taxon>
        <taxon>Tracheophyta</taxon>
        <taxon>Spermatophyta</taxon>
        <taxon>Magnoliopsida</taxon>
        <taxon>eudicotyledons</taxon>
        <taxon>Gunneridae</taxon>
        <taxon>Pentapetalae</taxon>
        <taxon>asterids</taxon>
        <taxon>campanulids</taxon>
        <taxon>Asterales</taxon>
        <taxon>Asteraceae</taxon>
        <taxon>Asteroideae</taxon>
        <taxon>Heliantheae alliance</taxon>
        <taxon>Eupatorieae</taxon>
        <taxon>Mikania</taxon>
    </lineage>
</organism>
<accession>A0A5N6P7T8</accession>
<keyword evidence="3" id="KW-0812">Transmembrane</keyword>
<evidence type="ECO:0000256" key="5">
    <source>
        <dbReference type="ARBA" id="ARBA00022989"/>
    </source>
</evidence>
<keyword evidence="8" id="KW-0472">Membrane</keyword>
<proteinExistence type="inferred from homology"/>
<dbReference type="PROSITE" id="PS00086">
    <property type="entry name" value="CYTOCHROME_P450"/>
    <property type="match status" value="1"/>
</dbReference>
<comment type="similarity">
    <text evidence="2 10">Belongs to the cytochrome P450 family.</text>
</comment>
<dbReference type="SUPFAM" id="SSF48264">
    <property type="entry name" value="Cytochrome P450"/>
    <property type="match status" value="1"/>
</dbReference>
<keyword evidence="4 9" id="KW-0479">Metal-binding</keyword>
<dbReference type="Gene3D" id="1.10.630.10">
    <property type="entry name" value="Cytochrome P450"/>
    <property type="match status" value="1"/>
</dbReference>
<dbReference type="GO" id="GO:0016705">
    <property type="term" value="F:oxidoreductase activity, acting on paired donors, with incorporation or reduction of molecular oxygen"/>
    <property type="evidence" value="ECO:0007669"/>
    <property type="project" value="InterPro"/>
</dbReference>
<evidence type="ECO:0000256" key="1">
    <source>
        <dbReference type="ARBA" id="ARBA00004167"/>
    </source>
</evidence>
<keyword evidence="12" id="KW-1185">Reference proteome</keyword>
<dbReference type="GO" id="GO:0005506">
    <property type="term" value="F:iron ion binding"/>
    <property type="evidence" value="ECO:0007669"/>
    <property type="project" value="InterPro"/>
</dbReference>
<keyword evidence="9 10" id="KW-0349">Heme</keyword>
<dbReference type="EMBL" id="SZYD01000006">
    <property type="protein sequence ID" value="KAD5961767.1"/>
    <property type="molecule type" value="Genomic_DNA"/>
</dbReference>
<dbReference type="InterPro" id="IPR036396">
    <property type="entry name" value="Cyt_P450_sf"/>
</dbReference>